<feature type="region of interest" description="Disordered" evidence="1">
    <location>
        <begin position="274"/>
        <end position="295"/>
    </location>
</feature>
<proteinExistence type="predicted"/>
<evidence type="ECO:0000256" key="1">
    <source>
        <dbReference type="SAM" id="MobiDB-lite"/>
    </source>
</evidence>
<feature type="domain" description="Gfo/Idh/MocA-like oxidoreductase N-terminal" evidence="2">
    <location>
        <begin position="6"/>
        <end position="122"/>
    </location>
</feature>
<dbReference type="InterPro" id="IPR055170">
    <property type="entry name" value="GFO_IDH_MocA-like_dom"/>
</dbReference>
<dbReference type="InterPro" id="IPR036291">
    <property type="entry name" value="NAD(P)-bd_dom_sf"/>
</dbReference>
<dbReference type="Proteomes" id="UP001157114">
    <property type="component" value="Unassembled WGS sequence"/>
</dbReference>
<evidence type="ECO:0000259" key="2">
    <source>
        <dbReference type="Pfam" id="PF01408"/>
    </source>
</evidence>
<reference evidence="4 5" key="1">
    <citation type="submission" date="2023-03" db="EMBL/GenBank/DDBJ databases">
        <title>Draft genome sequence of the bacteria which degrade cell wall of Tricholomamatutake.</title>
        <authorList>
            <person name="Konishi Y."/>
            <person name="Fukuta Y."/>
            <person name="Shirasaka N."/>
        </authorList>
    </citation>
    <scope>NUCLEOTIDE SEQUENCE [LARGE SCALE GENOMIC DNA]</scope>
    <source>
        <strain evidence="5">mu1</strain>
    </source>
</reference>
<evidence type="ECO:0000313" key="4">
    <source>
        <dbReference type="EMBL" id="GLX66969.1"/>
    </source>
</evidence>
<evidence type="ECO:0000259" key="3">
    <source>
        <dbReference type="Pfam" id="PF22725"/>
    </source>
</evidence>
<dbReference type="SUPFAM" id="SSF51735">
    <property type="entry name" value="NAD(P)-binding Rossmann-fold domains"/>
    <property type="match status" value="1"/>
</dbReference>
<dbReference type="Gene3D" id="3.40.50.720">
    <property type="entry name" value="NAD(P)-binding Rossmann-like Domain"/>
    <property type="match status" value="1"/>
</dbReference>
<dbReference type="RefSeq" id="WP_284237685.1">
    <property type="nucleotide sequence ID" value="NZ_BSSQ01000005.1"/>
</dbReference>
<gene>
    <name evidence="4" type="ORF">MU1_13130</name>
</gene>
<dbReference type="InterPro" id="IPR000683">
    <property type="entry name" value="Gfo/Idh/MocA-like_OxRdtase_N"/>
</dbReference>
<accession>A0ABQ6G7N5</accession>
<dbReference type="PANTHER" id="PTHR43249:SF1">
    <property type="entry name" value="D-GLUCOSIDE 3-DEHYDROGENASE"/>
    <property type="match status" value="1"/>
</dbReference>
<dbReference type="InterPro" id="IPR052515">
    <property type="entry name" value="Gfo/Idh/MocA_Oxidoreductase"/>
</dbReference>
<name>A0ABQ6G7N5_9BACL</name>
<protein>
    <submittedName>
        <fullName evidence="4">Oxidoreductase</fullName>
    </submittedName>
</protein>
<dbReference type="Pfam" id="PF22725">
    <property type="entry name" value="GFO_IDH_MocA_C3"/>
    <property type="match status" value="1"/>
</dbReference>
<organism evidence="4 5">
    <name type="scientific">Paenibacillus glycanilyticus</name>
    <dbReference type="NCBI Taxonomy" id="126569"/>
    <lineage>
        <taxon>Bacteria</taxon>
        <taxon>Bacillati</taxon>
        <taxon>Bacillota</taxon>
        <taxon>Bacilli</taxon>
        <taxon>Bacillales</taxon>
        <taxon>Paenibacillaceae</taxon>
        <taxon>Paenibacillus</taxon>
    </lineage>
</organism>
<dbReference type="EMBL" id="BSSQ01000005">
    <property type="protein sequence ID" value="GLX66969.1"/>
    <property type="molecule type" value="Genomic_DNA"/>
</dbReference>
<feature type="compositionally biased region" description="Low complexity" evidence="1">
    <location>
        <begin position="274"/>
        <end position="284"/>
    </location>
</feature>
<dbReference type="PANTHER" id="PTHR43249">
    <property type="entry name" value="UDP-N-ACETYL-2-AMINO-2-DEOXY-D-GLUCURONATE OXIDASE"/>
    <property type="match status" value="1"/>
</dbReference>
<keyword evidence="5" id="KW-1185">Reference proteome</keyword>
<sequence length="352" mass="38816">MAKKRFGIAIIGAGMIGFKHAQVLSSMQRPQLVAIYDHRIENAQRLAEQFDCDAYSDLEQLLKREDIQIVSICSPSGLHGQQAILCANAGKHILVEKPMDIRWEQAQQMIAACHHNQVKLGVISQHRFHPDIIKAKTMINQGQLGKIIAGNASINWYRNQEYYDSASWRGTKRWDGGGALMNQGIHTIDLLQYLAGPVNSVYAQCRTAGHDRIEVEDVAAITLQYNNGAIGTLFATTCAYPGYHTRIELIGTKGTIILENNKLQCIHLSDDPASSYISPTSPSSNQGQLGPEDTMGETHIDQLEDFLDAIELDREPAVNGEEGAKPLGIVIASYLSSDAGRPVQIREIWNNG</sequence>
<feature type="domain" description="GFO/IDH/MocA-like oxidoreductase" evidence="3">
    <location>
        <begin position="133"/>
        <end position="256"/>
    </location>
</feature>
<dbReference type="Gene3D" id="3.30.360.10">
    <property type="entry name" value="Dihydrodipicolinate Reductase, domain 2"/>
    <property type="match status" value="1"/>
</dbReference>
<dbReference type="SUPFAM" id="SSF55347">
    <property type="entry name" value="Glyceraldehyde-3-phosphate dehydrogenase-like, C-terminal domain"/>
    <property type="match status" value="1"/>
</dbReference>
<evidence type="ECO:0000313" key="5">
    <source>
        <dbReference type="Proteomes" id="UP001157114"/>
    </source>
</evidence>
<comment type="caution">
    <text evidence="4">The sequence shown here is derived from an EMBL/GenBank/DDBJ whole genome shotgun (WGS) entry which is preliminary data.</text>
</comment>
<dbReference type="Pfam" id="PF01408">
    <property type="entry name" value="GFO_IDH_MocA"/>
    <property type="match status" value="1"/>
</dbReference>